<dbReference type="PROSITE" id="PS51840">
    <property type="entry name" value="C2_NT"/>
    <property type="match status" value="1"/>
</dbReference>
<sequence length="250" mass="28040">MPISHFFISKHRKVEFKIQFIIQEITNVPLVSGTYFVKWRLRNASPSSNGMTTIEHIKDHTVEWYSTVTTSVELVISKQHFLQPCELKLEIYQEVGGSSAKQIGSLSINLSEYATSGSITRRYLLEECKFNSFIKLSIDMEQVSNVDEPFSVPPLTKPQRQNDITVMIANTAPDKPDEVSTAHSVSGSISDRSIQQQQHQANGIPKSQSTLSLPQYCRNNPTFLPSDDPSPSDLVEQLFSPKSDVETTSC</sequence>
<dbReference type="STRING" id="90262.A0A1X2I6N2"/>
<accession>A0A1X2I6N2</accession>
<feature type="region of interest" description="Disordered" evidence="1">
    <location>
        <begin position="172"/>
        <end position="250"/>
    </location>
</feature>
<feature type="compositionally biased region" description="Polar residues" evidence="1">
    <location>
        <begin position="181"/>
        <end position="223"/>
    </location>
</feature>
<evidence type="ECO:0000259" key="2">
    <source>
        <dbReference type="PROSITE" id="PS51840"/>
    </source>
</evidence>
<gene>
    <name evidence="3" type="ORF">BCR42DRAFT_422495</name>
</gene>
<dbReference type="OrthoDB" id="3365224at2759"/>
<dbReference type="PANTHER" id="PTHR21456">
    <property type="entry name" value="FAMILY WITH SEQUENCE SIMILARITY 102"/>
    <property type="match status" value="1"/>
</dbReference>
<keyword evidence="4" id="KW-1185">Reference proteome</keyword>
<dbReference type="PANTHER" id="PTHR21456:SF1">
    <property type="entry name" value="C2 NT-TYPE DOMAIN-CONTAINING PROTEIN"/>
    <property type="match status" value="1"/>
</dbReference>
<dbReference type="AlphaFoldDB" id="A0A1X2I6N2"/>
<name>A0A1X2I6N2_9FUNG</name>
<proteinExistence type="predicted"/>
<feature type="domain" description="C2 NT-type" evidence="2">
    <location>
        <begin position="6"/>
        <end position="142"/>
    </location>
</feature>
<dbReference type="EMBL" id="MCGE01000024">
    <property type="protein sequence ID" value="ORZ10489.1"/>
    <property type="molecule type" value="Genomic_DNA"/>
</dbReference>
<organism evidence="3 4">
    <name type="scientific">Absidia repens</name>
    <dbReference type="NCBI Taxonomy" id="90262"/>
    <lineage>
        <taxon>Eukaryota</taxon>
        <taxon>Fungi</taxon>
        <taxon>Fungi incertae sedis</taxon>
        <taxon>Mucoromycota</taxon>
        <taxon>Mucoromycotina</taxon>
        <taxon>Mucoromycetes</taxon>
        <taxon>Mucorales</taxon>
        <taxon>Cunninghamellaceae</taxon>
        <taxon>Absidia</taxon>
    </lineage>
</organism>
<evidence type="ECO:0000313" key="3">
    <source>
        <dbReference type="EMBL" id="ORZ10489.1"/>
    </source>
</evidence>
<dbReference type="Pfam" id="PF10358">
    <property type="entry name" value="NT-C2"/>
    <property type="match status" value="1"/>
</dbReference>
<reference evidence="3 4" key="1">
    <citation type="submission" date="2016-07" db="EMBL/GenBank/DDBJ databases">
        <title>Pervasive Adenine N6-methylation of Active Genes in Fungi.</title>
        <authorList>
            <consortium name="DOE Joint Genome Institute"/>
            <person name="Mondo S.J."/>
            <person name="Dannebaum R.O."/>
            <person name="Kuo R.C."/>
            <person name="Labutti K."/>
            <person name="Haridas S."/>
            <person name="Kuo A."/>
            <person name="Salamov A."/>
            <person name="Ahrendt S.R."/>
            <person name="Lipzen A."/>
            <person name="Sullivan W."/>
            <person name="Andreopoulos W.B."/>
            <person name="Clum A."/>
            <person name="Lindquist E."/>
            <person name="Daum C."/>
            <person name="Ramamoorthy G.K."/>
            <person name="Gryganskyi A."/>
            <person name="Culley D."/>
            <person name="Magnuson J.K."/>
            <person name="James T.Y."/>
            <person name="O'Malley M.A."/>
            <person name="Stajich J.E."/>
            <person name="Spatafora J.W."/>
            <person name="Visel A."/>
            <person name="Grigoriev I.V."/>
        </authorList>
    </citation>
    <scope>NUCLEOTIDE SEQUENCE [LARGE SCALE GENOMIC DNA]</scope>
    <source>
        <strain evidence="3 4">NRRL 1336</strain>
    </source>
</reference>
<dbReference type="Proteomes" id="UP000193560">
    <property type="component" value="Unassembled WGS sequence"/>
</dbReference>
<dbReference type="InterPro" id="IPR019448">
    <property type="entry name" value="NT-C2"/>
</dbReference>
<protein>
    <submittedName>
        <fullName evidence="3">N-terminal C2 in EEIG1 and EHBP1 proteins-domain-containing protein</fullName>
    </submittedName>
</protein>
<dbReference type="InterPro" id="IPR039931">
    <property type="entry name" value="EEIG1/2-like"/>
</dbReference>
<evidence type="ECO:0000256" key="1">
    <source>
        <dbReference type="SAM" id="MobiDB-lite"/>
    </source>
</evidence>
<comment type="caution">
    <text evidence="3">The sequence shown here is derived from an EMBL/GenBank/DDBJ whole genome shotgun (WGS) entry which is preliminary data.</text>
</comment>
<evidence type="ECO:0000313" key="4">
    <source>
        <dbReference type="Proteomes" id="UP000193560"/>
    </source>
</evidence>